<feature type="transmembrane region" description="Helical" evidence="11">
    <location>
        <begin position="20"/>
        <end position="46"/>
    </location>
</feature>
<dbReference type="InterPro" id="IPR027417">
    <property type="entry name" value="P-loop_NTPase"/>
</dbReference>
<evidence type="ECO:0000313" key="14">
    <source>
        <dbReference type="EMBL" id="GIK01649.1"/>
    </source>
</evidence>
<dbReference type="SMART" id="SM00382">
    <property type="entry name" value="AAA"/>
    <property type="match status" value="2"/>
</dbReference>
<keyword evidence="10" id="KW-0325">Glycoprotein</keyword>
<dbReference type="SUPFAM" id="SSF52540">
    <property type="entry name" value="P-loop containing nucleoside triphosphate hydrolases"/>
    <property type="match status" value="2"/>
</dbReference>
<feature type="domain" description="ABC transmembrane type-1" evidence="13">
    <location>
        <begin position="389"/>
        <end position="684"/>
    </location>
</feature>
<evidence type="ECO:0000256" key="3">
    <source>
        <dbReference type="ARBA" id="ARBA00022448"/>
    </source>
</evidence>
<dbReference type="Proteomes" id="UP000710440">
    <property type="component" value="Unassembled WGS sequence"/>
</dbReference>
<comment type="subcellular location">
    <subcellularLocation>
        <location evidence="1">Cell membrane</location>
        <topology evidence="1">Multi-pass membrane protein</topology>
    </subcellularLocation>
</comment>
<dbReference type="InterPro" id="IPR036640">
    <property type="entry name" value="ABC1_TM_sf"/>
</dbReference>
<evidence type="ECO:0000256" key="1">
    <source>
        <dbReference type="ARBA" id="ARBA00004651"/>
    </source>
</evidence>
<dbReference type="GO" id="GO:0140359">
    <property type="term" value="F:ABC-type transporter activity"/>
    <property type="evidence" value="ECO:0007669"/>
    <property type="project" value="InterPro"/>
</dbReference>
<keyword evidence="8 11" id="KW-1133">Transmembrane helix</keyword>
<dbReference type="PANTHER" id="PTHR24223">
    <property type="entry name" value="ATP-BINDING CASSETTE SUB-FAMILY C"/>
    <property type="match status" value="1"/>
</dbReference>
<dbReference type="PROSITE" id="PS50893">
    <property type="entry name" value="ABC_TRANSPORTER_2"/>
    <property type="match status" value="2"/>
</dbReference>
<dbReference type="GO" id="GO:0005524">
    <property type="term" value="F:ATP binding"/>
    <property type="evidence" value="ECO:0007669"/>
    <property type="project" value="UniProtKB-KW"/>
</dbReference>
<dbReference type="PANTHER" id="PTHR24223:SF464">
    <property type="entry name" value="ABC-TYPE TRANSPORTER CICA"/>
    <property type="match status" value="1"/>
</dbReference>
<keyword evidence="3" id="KW-0813">Transport</keyword>
<dbReference type="PROSITE" id="PS00211">
    <property type="entry name" value="ABC_TRANSPORTER_1"/>
    <property type="match status" value="2"/>
</dbReference>
<keyword evidence="15" id="KW-1185">Reference proteome</keyword>
<feature type="transmembrane region" description="Helical" evidence="11">
    <location>
        <begin position="629"/>
        <end position="650"/>
    </location>
</feature>
<reference evidence="14 15" key="1">
    <citation type="submission" date="2021-02" db="EMBL/GenBank/DDBJ databases">
        <title>Pan-genome distribution and transcriptional activeness of fungal secondary metabolism genes in Aspergillus section Fumigati.</title>
        <authorList>
            <person name="Takahashi H."/>
            <person name="Umemura M."/>
            <person name="Ninomiya A."/>
            <person name="Kusuya Y."/>
            <person name="Urayama S."/>
            <person name="Shimizu M."/>
            <person name="Watanabe A."/>
            <person name="Kamei K."/>
            <person name="Yaguchi T."/>
            <person name="Hagiwara D."/>
        </authorList>
    </citation>
    <scope>NUCLEOTIDE SEQUENCE [LARGE SCALE GENOMIC DNA]</scope>
    <source>
        <strain evidence="14 15">IFM 47045</strain>
    </source>
</reference>
<feature type="transmembrane region" description="Helical" evidence="11">
    <location>
        <begin position="656"/>
        <end position="678"/>
    </location>
</feature>
<evidence type="ECO:0000256" key="11">
    <source>
        <dbReference type="SAM" id="Phobius"/>
    </source>
</evidence>
<dbReference type="GO" id="GO:0016887">
    <property type="term" value="F:ATP hydrolysis activity"/>
    <property type="evidence" value="ECO:0007669"/>
    <property type="project" value="InterPro"/>
</dbReference>
<dbReference type="CDD" id="cd18604">
    <property type="entry name" value="ABC_6TM_VMR1_D2_like"/>
    <property type="match status" value="1"/>
</dbReference>
<evidence type="ECO:0008006" key="16">
    <source>
        <dbReference type="Google" id="ProtNLM"/>
    </source>
</evidence>
<dbReference type="CDD" id="cd03244">
    <property type="entry name" value="ABCC_MRP_domain2"/>
    <property type="match status" value="1"/>
</dbReference>
<name>A0A9P3F1P1_ASPVI</name>
<evidence type="ECO:0000256" key="7">
    <source>
        <dbReference type="ARBA" id="ARBA00022840"/>
    </source>
</evidence>
<evidence type="ECO:0000256" key="4">
    <source>
        <dbReference type="ARBA" id="ARBA00022475"/>
    </source>
</evidence>
<proteinExistence type="inferred from homology"/>
<feature type="domain" description="ABC transporter" evidence="12">
    <location>
        <begin position="75"/>
        <end position="310"/>
    </location>
</feature>
<dbReference type="GeneID" id="66933669"/>
<evidence type="ECO:0000256" key="9">
    <source>
        <dbReference type="ARBA" id="ARBA00023136"/>
    </source>
</evidence>
<dbReference type="InterPro" id="IPR003593">
    <property type="entry name" value="AAA+_ATPase"/>
</dbReference>
<keyword evidence="5 11" id="KW-0812">Transmembrane</keyword>
<dbReference type="FunFam" id="3.40.50.300:FF:002145">
    <property type="entry name" value="ABC transporter (MsbA subfamily)"/>
    <property type="match status" value="1"/>
</dbReference>
<keyword evidence="7" id="KW-0067">ATP-binding</keyword>
<comment type="caution">
    <text evidence="14">The sequence shown here is derived from an EMBL/GenBank/DDBJ whole genome shotgun (WGS) entry which is preliminary data.</text>
</comment>
<dbReference type="AlphaFoldDB" id="A0A9P3F1P1"/>
<organism evidence="14 15">
    <name type="scientific">Aspergillus viridinutans</name>
    <dbReference type="NCBI Taxonomy" id="75553"/>
    <lineage>
        <taxon>Eukaryota</taxon>
        <taxon>Fungi</taxon>
        <taxon>Dikarya</taxon>
        <taxon>Ascomycota</taxon>
        <taxon>Pezizomycotina</taxon>
        <taxon>Eurotiomycetes</taxon>
        <taxon>Eurotiomycetidae</taxon>
        <taxon>Eurotiales</taxon>
        <taxon>Aspergillaceae</taxon>
        <taxon>Aspergillus</taxon>
        <taxon>Aspergillus subgen. Fumigati</taxon>
    </lineage>
</organism>
<dbReference type="Gene3D" id="1.20.1560.10">
    <property type="entry name" value="ABC transporter type 1, transmembrane domain"/>
    <property type="match status" value="1"/>
</dbReference>
<feature type="transmembrane region" description="Helical" evidence="11">
    <location>
        <begin position="535"/>
        <end position="561"/>
    </location>
</feature>
<sequence length="971" mass="106928">MILSLCLFIFAGNKPLAPDIVFTLVAVFNIIKSMLTLSVLGAGQYAQAMVSLQRLSDFMDRKTSPVVTDKTQLTMQAQRIDRRVPSCSTVQVLGEFNHTQASLDVEFSKGGLNGITGDTGSGKTLLLHSLLLGRFGNQGSTGLGKAQFEPIAYASQEPWLFRGSIKDNIVFGTAYDQKRYERVIRDCALEKDLAAFKDGDLKEVGEGGRSLSGGQRQRVSLARAMYTNANVVILDDILSGLDPSTFDWVVTKCIFRSEQRNRTMIMVTNSQKILQMADLVIHMENGRIAQVKKNLSTKNKQSVPDTDYVDCLFHDQPEASETISATFASTECSDDTGPISAEASNECPDFLRVSSLRYGKFSSIIHFQVITLPGFKYLRSFGSRPFVTLAVISAAGAQALEIGLPAWLSIWSAISVRNEKEGMDGFYLGIYTGMTSPSDHIGRQMLTTRAGLGSAQIAILAVSLLLLYSGAWRSSRDKHMEMISAIFSTTYTWIWNTPVGQVINRFSSDVASLDDTLFRTFRPVLDTYLSIGLRILAVTSLIPLFFLPSVMLSGFAIYVGYRYRFAATAVKHIYAASLTPLHHSIAETAWGLRTIHAFRAQGMLQKRFNAAVEHHVQAWNAVSDLQRWLAVRMDIFVALISCSAATLAILRPHSSAPVVGLSLTLTTGLCTALLYLVYLSSLLEVEMASYCRIENYIQELPQEVSSSKLDACAVEHWPTQGLISIENFGASYALDGDEVLKDVNYRANPGQRTAIVGRTGSGKTSLALSLLRLTTRTRGSISIDGVDIESVPVEKLRQSISFIPQDPTLVDGTVRFNLDFNREYDEGYLQSILDDVAGTRKWRLDDTVEQNGRNFSQGERQLITLARAMVSKHKILIIDEGTASLDKASEGRIMAVLRDRFSECTVMAITHRLHSIIDFDQVLVMGDGQVLEAGNPCHLLEGGESLFKALYLQQCGTDAVISGNLSDCRQS</sequence>
<evidence type="ECO:0000259" key="12">
    <source>
        <dbReference type="PROSITE" id="PS50893"/>
    </source>
</evidence>
<keyword evidence="4" id="KW-1003">Cell membrane</keyword>
<dbReference type="InterPro" id="IPR017871">
    <property type="entry name" value="ABC_transporter-like_CS"/>
</dbReference>
<keyword evidence="9 11" id="KW-0472">Membrane</keyword>
<dbReference type="InterPro" id="IPR003439">
    <property type="entry name" value="ABC_transporter-like_ATP-bd"/>
</dbReference>
<evidence type="ECO:0000256" key="10">
    <source>
        <dbReference type="ARBA" id="ARBA00023180"/>
    </source>
</evidence>
<evidence type="ECO:0000256" key="2">
    <source>
        <dbReference type="ARBA" id="ARBA00009726"/>
    </source>
</evidence>
<dbReference type="EMBL" id="BOPL01000003">
    <property type="protein sequence ID" value="GIK01649.1"/>
    <property type="molecule type" value="Genomic_DNA"/>
</dbReference>
<dbReference type="OrthoDB" id="6500128at2759"/>
<evidence type="ECO:0000256" key="8">
    <source>
        <dbReference type="ARBA" id="ARBA00022989"/>
    </source>
</evidence>
<dbReference type="GO" id="GO:0005886">
    <property type="term" value="C:plasma membrane"/>
    <property type="evidence" value="ECO:0007669"/>
    <property type="project" value="UniProtKB-SubCell"/>
</dbReference>
<dbReference type="Gene3D" id="3.40.50.300">
    <property type="entry name" value="P-loop containing nucleotide triphosphate hydrolases"/>
    <property type="match status" value="2"/>
</dbReference>
<dbReference type="PROSITE" id="PS50929">
    <property type="entry name" value="ABC_TM1F"/>
    <property type="match status" value="1"/>
</dbReference>
<evidence type="ECO:0000313" key="15">
    <source>
        <dbReference type="Proteomes" id="UP000710440"/>
    </source>
</evidence>
<protein>
    <recommendedName>
        <fullName evidence="16">ABC transporter</fullName>
    </recommendedName>
</protein>
<accession>A0A9P3F1P1</accession>
<comment type="similarity">
    <text evidence="2">Belongs to the ABC transporter superfamily. ABCC family. Conjugate transporter (TC 3.A.1.208) subfamily.</text>
</comment>
<gene>
    <name evidence="14" type="ORF">Aspvir_005687</name>
</gene>
<keyword evidence="6" id="KW-0547">Nucleotide-binding</keyword>
<dbReference type="Pfam" id="PF00664">
    <property type="entry name" value="ABC_membrane"/>
    <property type="match status" value="1"/>
</dbReference>
<dbReference type="InterPro" id="IPR050173">
    <property type="entry name" value="ABC_transporter_C-like"/>
</dbReference>
<dbReference type="SUPFAM" id="SSF90123">
    <property type="entry name" value="ABC transporter transmembrane region"/>
    <property type="match status" value="1"/>
</dbReference>
<dbReference type="RefSeq" id="XP_043124835.1">
    <property type="nucleotide sequence ID" value="XM_043268900.1"/>
</dbReference>
<dbReference type="InterPro" id="IPR011527">
    <property type="entry name" value="ABC1_TM_dom"/>
</dbReference>
<evidence type="ECO:0000256" key="6">
    <source>
        <dbReference type="ARBA" id="ARBA00022741"/>
    </source>
</evidence>
<feature type="domain" description="ABC transporter" evidence="12">
    <location>
        <begin position="723"/>
        <end position="952"/>
    </location>
</feature>
<dbReference type="Pfam" id="PF00005">
    <property type="entry name" value="ABC_tran"/>
    <property type="match status" value="2"/>
</dbReference>
<evidence type="ECO:0000259" key="13">
    <source>
        <dbReference type="PROSITE" id="PS50929"/>
    </source>
</evidence>
<feature type="transmembrane region" description="Helical" evidence="11">
    <location>
        <begin position="450"/>
        <end position="472"/>
    </location>
</feature>
<evidence type="ECO:0000256" key="5">
    <source>
        <dbReference type="ARBA" id="ARBA00022692"/>
    </source>
</evidence>